<dbReference type="InterPro" id="IPR011234">
    <property type="entry name" value="Fumarylacetoacetase-like_C"/>
</dbReference>
<name>A0ABP9P587_9PSEU</name>
<dbReference type="Gene3D" id="3.90.850.10">
    <property type="entry name" value="Fumarylacetoacetase-like, C-terminal domain"/>
    <property type="match status" value="1"/>
</dbReference>
<feature type="domain" description="Fumarylacetoacetase-like C-terminal" evidence="1">
    <location>
        <begin position="2"/>
        <end position="38"/>
    </location>
</feature>
<accession>A0ABP9P587</accession>
<gene>
    <name evidence="2" type="ORF">GCM10023320_78220</name>
</gene>
<dbReference type="Pfam" id="PF01557">
    <property type="entry name" value="FAA_hydrolase"/>
    <property type="match status" value="1"/>
</dbReference>
<organism evidence="2 3">
    <name type="scientific">Pseudonocardia adelaidensis</name>
    <dbReference type="NCBI Taxonomy" id="648754"/>
    <lineage>
        <taxon>Bacteria</taxon>
        <taxon>Bacillati</taxon>
        <taxon>Actinomycetota</taxon>
        <taxon>Actinomycetes</taxon>
        <taxon>Pseudonocardiales</taxon>
        <taxon>Pseudonocardiaceae</taxon>
        <taxon>Pseudonocardia</taxon>
    </lineage>
</organism>
<protein>
    <recommendedName>
        <fullName evidence="1">Fumarylacetoacetase-like C-terminal domain-containing protein</fullName>
    </recommendedName>
</protein>
<dbReference type="SUPFAM" id="SSF56529">
    <property type="entry name" value="FAH"/>
    <property type="match status" value="1"/>
</dbReference>
<evidence type="ECO:0000259" key="1">
    <source>
        <dbReference type="Pfam" id="PF01557"/>
    </source>
</evidence>
<dbReference type="InterPro" id="IPR036663">
    <property type="entry name" value="Fumarylacetoacetase_C_sf"/>
</dbReference>
<evidence type="ECO:0000313" key="2">
    <source>
        <dbReference type="EMBL" id="GAA5140500.1"/>
    </source>
</evidence>
<comment type="caution">
    <text evidence="2">The sequence shown here is derived from an EMBL/GenBank/DDBJ whole genome shotgun (WGS) entry which is preliminary data.</text>
</comment>
<reference evidence="3" key="1">
    <citation type="journal article" date="2019" name="Int. J. Syst. Evol. Microbiol.">
        <title>The Global Catalogue of Microorganisms (GCM) 10K type strain sequencing project: providing services to taxonomists for standard genome sequencing and annotation.</title>
        <authorList>
            <consortium name="The Broad Institute Genomics Platform"/>
            <consortium name="The Broad Institute Genome Sequencing Center for Infectious Disease"/>
            <person name="Wu L."/>
            <person name="Ma J."/>
        </authorList>
    </citation>
    <scope>NUCLEOTIDE SEQUENCE [LARGE SCALE GENOMIC DNA]</scope>
    <source>
        <strain evidence="3">JCM 18302</strain>
    </source>
</reference>
<proteinExistence type="predicted"/>
<evidence type="ECO:0000313" key="3">
    <source>
        <dbReference type="Proteomes" id="UP001500804"/>
    </source>
</evidence>
<dbReference type="Proteomes" id="UP001500804">
    <property type="component" value="Unassembled WGS sequence"/>
</dbReference>
<keyword evidence="3" id="KW-1185">Reference proteome</keyword>
<dbReference type="RefSeq" id="WP_425570841.1">
    <property type="nucleotide sequence ID" value="NZ_BAABJO010000048.1"/>
</dbReference>
<dbReference type="EMBL" id="BAABJO010000048">
    <property type="protein sequence ID" value="GAA5140500.1"/>
    <property type="molecule type" value="Genomic_DNA"/>
</dbReference>
<sequence>MIATGTPGGVGHAREPARYLTDGAVLTTGIEGLGSQRNVARAAVPEPV</sequence>